<organism evidence="1 2">
    <name type="scientific">Haloechinothrix salitolerans</name>
    <dbReference type="NCBI Taxonomy" id="926830"/>
    <lineage>
        <taxon>Bacteria</taxon>
        <taxon>Bacillati</taxon>
        <taxon>Actinomycetota</taxon>
        <taxon>Actinomycetes</taxon>
        <taxon>Pseudonocardiales</taxon>
        <taxon>Pseudonocardiaceae</taxon>
        <taxon>Haloechinothrix</taxon>
    </lineage>
</organism>
<accession>A0ABW2C8W6</accession>
<comment type="caution">
    <text evidence="1">The sequence shown here is derived from an EMBL/GenBank/DDBJ whole genome shotgun (WGS) entry which is preliminary data.</text>
</comment>
<evidence type="ECO:0000313" key="2">
    <source>
        <dbReference type="Proteomes" id="UP001596337"/>
    </source>
</evidence>
<dbReference type="Proteomes" id="UP001596337">
    <property type="component" value="Unassembled WGS sequence"/>
</dbReference>
<name>A0ABW2C8W6_9PSEU</name>
<dbReference type="RefSeq" id="WP_345391452.1">
    <property type="nucleotide sequence ID" value="NZ_BAABLA010000007.1"/>
</dbReference>
<keyword evidence="2" id="KW-1185">Reference proteome</keyword>
<sequence>MFTGSTRTTDHTQTSDAGRRLDALAVEAALNGRRPYRALPAPEVAEVLRIRRRNGDTLDQVAELLDVDASMLAEQYAAAGPR</sequence>
<proteinExistence type="predicted"/>
<protein>
    <recommendedName>
        <fullName evidence="3">Helix-turn-helix domain-containing protein</fullName>
    </recommendedName>
</protein>
<evidence type="ECO:0000313" key="1">
    <source>
        <dbReference type="EMBL" id="MFC6871596.1"/>
    </source>
</evidence>
<dbReference type="EMBL" id="JBHSXX010000001">
    <property type="protein sequence ID" value="MFC6871596.1"/>
    <property type="molecule type" value="Genomic_DNA"/>
</dbReference>
<gene>
    <name evidence="1" type="ORF">ACFQGD_31195</name>
</gene>
<reference evidence="2" key="1">
    <citation type="journal article" date="2019" name="Int. J. Syst. Evol. Microbiol.">
        <title>The Global Catalogue of Microorganisms (GCM) 10K type strain sequencing project: providing services to taxonomists for standard genome sequencing and annotation.</title>
        <authorList>
            <consortium name="The Broad Institute Genomics Platform"/>
            <consortium name="The Broad Institute Genome Sequencing Center for Infectious Disease"/>
            <person name="Wu L."/>
            <person name="Ma J."/>
        </authorList>
    </citation>
    <scope>NUCLEOTIDE SEQUENCE [LARGE SCALE GENOMIC DNA]</scope>
    <source>
        <strain evidence="2">KCTC 32255</strain>
    </source>
</reference>
<evidence type="ECO:0008006" key="3">
    <source>
        <dbReference type="Google" id="ProtNLM"/>
    </source>
</evidence>